<dbReference type="RefSeq" id="WP_192753234.1">
    <property type="nucleotide sequence ID" value="NZ_BAABJL010000163.1"/>
</dbReference>
<keyword evidence="3" id="KW-1185">Reference proteome</keyword>
<evidence type="ECO:0000313" key="2">
    <source>
        <dbReference type="EMBL" id="MBE1609698.1"/>
    </source>
</evidence>
<gene>
    <name evidence="2" type="ORF">HEB94_006546</name>
</gene>
<dbReference type="EMBL" id="JADBEM010000001">
    <property type="protein sequence ID" value="MBE1609698.1"/>
    <property type="molecule type" value="Genomic_DNA"/>
</dbReference>
<accession>A0A927N2D8</accession>
<name>A0A927N2D8_9ACTN</name>
<evidence type="ECO:0000256" key="1">
    <source>
        <dbReference type="SAM" id="MobiDB-lite"/>
    </source>
</evidence>
<comment type="caution">
    <text evidence="2">The sequence shown here is derived from an EMBL/GenBank/DDBJ whole genome shotgun (WGS) entry which is preliminary data.</text>
</comment>
<feature type="region of interest" description="Disordered" evidence="1">
    <location>
        <begin position="48"/>
        <end position="70"/>
    </location>
</feature>
<organism evidence="2 3">
    <name type="scientific">Actinopolymorpha pittospori</name>
    <dbReference type="NCBI Taxonomy" id="648752"/>
    <lineage>
        <taxon>Bacteria</taxon>
        <taxon>Bacillati</taxon>
        <taxon>Actinomycetota</taxon>
        <taxon>Actinomycetes</taxon>
        <taxon>Propionibacteriales</taxon>
        <taxon>Actinopolymorphaceae</taxon>
        <taxon>Actinopolymorpha</taxon>
    </lineage>
</organism>
<dbReference type="AlphaFoldDB" id="A0A927N2D8"/>
<reference evidence="2" key="1">
    <citation type="submission" date="2020-10" db="EMBL/GenBank/DDBJ databases">
        <title>Sequencing the genomes of 1000 actinobacteria strains.</title>
        <authorList>
            <person name="Klenk H.-P."/>
        </authorList>
    </citation>
    <scope>NUCLEOTIDE SEQUENCE</scope>
    <source>
        <strain evidence="2">DSM 45354</strain>
    </source>
</reference>
<feature type="region of interest" description="Disordered" evidence="1">
    <location>
        <begin position="1"/>
        <end position="23"/>
    </location>
</feature>
<dbReference type="Proteomes" id="UP000638648">
    <property type="component" value="Unassembled WGS sequence"/>
</dbReference>
<sequence length="187" mass="18630">MSNRAGLTVRAASDRTRPHRASLSRTGLVPFAAALLCALVAAGCAGPTDSTPSASPNATGAAPTPTPKPASAAFCAQARKLQTSLGALGKIDIRDTGVDGVEDKVKQVRTDLDGLESAASAGWKPEINALSSALTGLGTAVEELGESESSGTSSASPSMDGIAPAAVRVATSAEALRSTITASCPKR</sequence>
<proteinExistence type="predicted"/>
<evidence type="ECO:0000313" key="3">
    <source>
        <dbReference type="Proteomes" id="UP000638648"/>
    </source>
</evidence>
<protein>
    <submittedName>
        <fullName evidence="2">Uncharacterized protein</fullName>
    </submittedName>
</protein>